<proteinExistence type="predicted"/>
<feature type="region of interest" description="Disordered" evidence="1">
    <location>
        <begin position="21"/>
        <end position="62"/>
    </location>
</feature>
<evidence type="ECO:0000256" key="1">
    <source>
        <dbReference type="SAM" id="MobiDB-lite"/>
    </source>
</evidence>
<dbReference type="AlphaFoldDB" id="A0A0M3HQZ9"/>
<sequence>MATAANECYEKLSRIITQREAANGAPSRNGAHTHTHTAGSGLLREATRVPSTIPLASRSERERKPKCALPFMPTRRVLLPYVKCTLSATPTPPCFLLINTRLGHANLHLYLSCS</sequence>
<reference evidence="3" key="1">
    <citation type="submission" date="2017-02" db="UniProtKB">
        <authorList>
            <consortium name="WormBaseParasite"/>
        </authorList>
    </citation>
    <scope>IDENTIFICATION</scope>
</reference>
<evidence type="ECO:0000313" key="2">
    <source>
        <dbReference type="Proteomes" id="UP000036681"/>
    </source>
</evidence>
<keyword evidence="2" id="KW-1185">Reference proteome</keyword>
<dbReference type="Proteomes" id="UP000036681">
    <property type="component" value="Unplaced"/>
</dbReference>
<accession>A0A0M3HQZ9</accession>
<protein>
    <submittedName>
        <fullName evidence="3">Uncharacterized protein</fullName>
    </submittedName>
</protein>
<organism evidence="2 3">
    <name type="scientific">Ascaris lumbricoides</name>
    <name type="common">Giant roundworm</name>
    <dbReference type="NCBI Taxonomy" id="6252"/>
    <lineage>
        <taxon>Eukaryota</taxon>
        <taxon>Metazoa</taxon>
        <taxon>Ecdysozoa</taxon>
        <taxon>Nematoda</taxon>
        <taxon>Chromadorea</taxon>
        <taxon>Rhabditida</taxon>
        <taxon>Spirurina</taxon>
        <taxon>Ascaridomorpha</taxon>
        <taxon>Ascaridoidea</taxon>
        <taxon>Ascarididae</taxon>
        <taxon>Ascaris</taxon>
    </lineage>
</organism>
<evidence type="ECO:0000313" key="3">
    <source>
        <dbReference type="WBParaSite" id="ALUE_0000463101-mRNA-1"/>
    </source>
</evidence>
<dbReference type="WBParaSite" id="ALUE_0000463101-mRNA-1">
    <property type="protein sequence ID" value="ALUE_0000463101-mRNA-1"/>
    <property type="gene ID" value="ALUE_0000463101"/>
</dbReference>
<name>A0A0M3HQZ9_ASCLU</name>